<evidence type="ECO:0000259" key="5">
    <source>
        <dbReference type="Pfam" id="PF08100"/>
    </source>
</evidence>
<dbReference type="GO" id="GO:0046983">
    <property type="term" value="F:protein dimerization activity"/>
    <property type="evidence" value="ECO:0007669"/>
    <property type="project" value="InterPro"/>
</dbReference>
<reference evidence="6" key="1">
    <citation type="journal article" date="2023" name="Plant J.">
        <title>The genome of the king protea, Protea cynaroides.</title>
        <authorList>
            <person name="Chang J."/>
            <person name="Duong T.A."/>
            <person name="Schoeman C."/>
            <person name="Ma X."/>
            <person name="Roodt D."/>
            <person name="Barker N."/>
            <person name="Li Z."/>
            <person name="Van de Peer Y."/>
            <person name="Mizrachi E."/>
        </authorList>
    </citation>
    <scope>NUCLEOTIDE SEQUENCE</scope>
    <source>
        <tissue evidence="6">Young leaves</tissue>
    </source>
</reference>
<dbReference type="SUPFAM" id="SSF46785">
    <property type="entry name" value="Winged helix' DNA-binding domain"/>
    <property type="match status" value="1"/>
</dbReference>
<feature type="domain" description="O-methyltransferase dimerisation" evidence="5">
    <location>
        <begin position="29"/>
        <end position="93"/>
    </location>
</feature>
<organism evidence="6 7">
    <name type="scientific">Protea cynaroides</name>
    <dbReference type="NCBI Taxonomy" id="273540"/>
    <lineage>
        <taxon>Eukaryota</taxon>
        <taxon>Viridiplantae</taxon>
        <taxon>Streptophyta</taxon>
        <taxon>Embryophyta</taxon>
        <taxon>Tracheophyta</taxon>
        <taxon>Spermatophyta</taxon>
        <taxon>Magnoliopsida</taxon>
        <taxon>Proteales</taxon>
        <taxon>Proteaceae</taxon>
        <taxon>Protea</taxon>
    </lineage>
</organism>
<gene>
    <name evidence="6" type="ORF">NE237_016974</name>
</gene>
<evidence type="ECO:0000313" key="6">
    <source>
        <dbReference type="EMBL" id="KAJ4965125.1"/>
    </source>
</evidence>
<evidence type="ECO:0000256" key="3">
    <source>
        <dbReference type="ARBA" id="ARBA00022691"/>
    </source>
</evidence>
<proteinExistence type="predicted"/>
<dbReference type="Proteomes" id="UP001141806">
    <property type="component" value="Unassembled WGS sequence"/>
</dbReference>
<dbReference type="OrthoDB" id="1606438at2759"/>
<evidence type="ECO:0000256" key="4">
    <source>
        <dbReference type="SAM" id="MobiDB-lite"/>
    </source>
</evidence>
<dbReference type="AlphaFoldDB" id="A0A9Q0QM74"/>
<dbReference type="GO" id="GO:0008168">
    <property type="term" value="F:methyltransferase activity"/>
    <property type="evidence" value="ECO:0007669"/>
    <property type="project" value="UniProtKB-KW"/>
</dbReference>
<feature type="region of interest" description="Disordered" evidence="4">
    <location>
        <begin position="1"/>
        <end position="21"/>
    </location>
</feature>
<keyword evidence="7" id="KW-1185">Reference proteome</keyword>
<name>A0A9Q0QM74_9MAGN</name>
<keyword evidence="2" id="KW-0808">Transferase</keyword>
<evidence type="ECO:0000313" key="7">
    <source>
        <dbReference type="Proteomes" id="UP001141806"/>
    </source>
</evidence>
<evidence type="ECO:0000256" key="2">
    <source>
        <dbReference type="ARBA" id="ARBA00022679"/>
    </source>
</evidence>
<dbReference type="Gene3D" id="1.10.10.10">
    <property type="entry name" value="Winged helix-like DNA-binding domain superfamily/Winged helix DNA-binding domain"/>
    <property type="match status" value="1"/>
</dbReference>
<comment type="caution">
    <text evidence="6">The sequence shown here is derived from an EMBL/GenBank/DDBJ whole genome shotgun (WGS) entry which is preliminary data.</text>
</comment>
<accession>A0A9Q0QM74</accession>
<dbReference type="EMBL" id="JAMYWD010000007">
    <property type="protein sequence ID" value="KAJ4965125.1"/>
    <property type="molecule type" value="Genomic_DNA"/>
</dbReference>
<dbReference type="Pfam" id="PF08100">
    <property type="entry name" value="Dimerisation"/>
    <property type="match status" value="1"/>
</dbReference>
<dbReference type="FunFam" id="1.10.10.10:FF:000357">
    <property type="entry name" value="Caffeic acid 3-O-methyltransferase"/>
    <property type="match status" value="1"/>
</dbReference>
<dbReference type="GO" id="GO:0032259">
    <property type="term" value="P:methylation"/>
    <property type="evidence" value="ECO:0007669"/>
    <property type="project" value="UniProtKB-KW"/>
</dbReference>
<sequence length="100" mass="11352">MGSEEEQVETKRTSKEEQEEEEEAFLYAMQLTSFSVRPMVLKSTIELDLLEIITKAGAKAQVSPSEIDLHLPTHNPDALVILDRNLRLLASYSCKIFIRS</sequence>
<dbReference type="InterPro" id="IPR012967">
    <property type="entry name" value="COMT_dimerisation"/>
</dbReference>
<keyword evidence="3" id="KW-0949">S-adenosyl-L-methionine</keyword>
<dbReference type="InterPro" id="IPR036390">
    <property type="entry name" value="WH_DNA-bd_sf"/>
</dbReference>
<evidence type="ECO:0000256" key="1">
    <source>
        <dbReference type="ARBA" id="ARBA00022603"/>
    </source>
</evidence>
<dbReference type="InterPro" id="IPR036388">
    <property type="entry name" value="WH-like_DNA-bd_sf"/>
</dbReference>
<keyword evidence="1" id="KW-0489">Methyltransferase</keyword>
<protein>
    <recommendedName>
        <fullName evidence="5">O-methyltransferase dimerisation domain-containing protein</fullName>
    </recommendedName>
</protein>